<dbReference type="Gene3D" id="2.60.40.10">
    <property type="entry name" value="Immunoglobulins"/>
    <property type="match status" value="1"/>
</dbReference>
<evidence type="ECO:0000313" key="1">
    <source>
        <dbReference type="EMBL" id="KKK78957.1"/>
    </source>
</evidence>
<dbReference type="AlphaFoldDB" id="A0A0F8YBY8"/>
<proteinExistence type="predicted"/>
<accession>A0A0F8YBY8</accession>
<organism evidence="1">
    <name type="scientific">marine sediment metagenome</name>
    <dbReference type="NCBI Taxonomy" id="412755"/>
    <lineage>
        <taxon>unclassified sequences</taxon>
        <taxon>metagenomes</taxon>
        <taxon>ecological metagenomes</taxon>
    </lineage>
</organism>
<reference evidence="1" key="1">
    <citation type="journal article" date="2015" name="Nature">
        <title>Complex archaea that bridge the gap between prokaryotes and eukaryotes.</title>
        <authorList>
            <person name="Spang A."/>
            <person name="Saw J.H."/>
            <person name="Jorgensen S.L."/>
            <person name="Zaremba-Niedzwiedzka K."/>
            <person name="Martijn J."/>
            <person name="Lind A.E."/>
            <person name="van Eijk R."/>
            <person name="Schleper C."/>
            <person name="Guy L."/>
            <person name="Ettema T.J."/>
        </authorList>
    </citation>
    <scope>NUCLEOTIDE SEQUENCE</scope>
</reference>
<dbReference type="EMBL" id="LAZR01054252">
    <property type="protein sequence ID" value="KKK78957.1"/>
    <property type="molecule type" value="Genomic_DNA"/>
</dbReference>
<comment type="caution">
    <text evidence="1">The sequence shown here is derived from an EMBL/GenBank/DDBJ whole genome shotgun (WGS) entry which is preliminary data.</text>
</comment>
<dbReference type="Pfam" id="PF05345">
    <property type="entry name" value="He_PIG"/>
    <property type="match status" value="1"/>
</dbReference>
<evidence type="ECO:0008006" key="2">
    <source>
        <dbReference type="Google" id="ProtNLM"/>
    </source>
</evidence>
<feature type="non-terminal residue" evidence="1">
    <location>
        <position position="1"/>
    </location>
</feature>
<protein>
    <recommendedName>
        <fullName evidence="2">Dystroglycan-type cadherin-like domain-containing protein</fullName>
    </recommendedName>
</protein>
<dbReference type="InterPro" id="IPR013783">
    <property type="entry name" value="Ig-like_fold"/>
</dbReference>
<sequence length="170" mass="17840">IISNGGTIRVYFGGYGIGETVRITTDSLPDGAFNTYYDSTLEGAGGTTPYIWNTVDVSGNFDNSILDGMGLKLNDKTGVINGTMGAAAVSNTITVRLTDDSGSRAEKDFTINANSFSISTTSLPDGSVAQSYIPPPLHTRELPTALPHGATMEGFRPAWCSVPLQGRSPA</sequence>
<name>A0A0F8YBY8_9ZZZZ</name>
<gene>
    <name evidence="1" type="ORF">LCGC14_2838330</name>
</gene>